<reference evidence="1 2" key="1">
    <citation type="journal article" date="2014" name="Syst. Appl. Microbiol.">
        <title>Genomic insights into the taxonomic status of the three subspecies of Bacillus subtilis.</title>
        <authorList>
            <person name="Yi H."/>
            <person name="Chun J."/>
            <person name="Cha C.J."/>
        </authorList>
    </citation>
    <scope>NUCLEOTIDE SEQUENCE [LARGE SCALE GENOMIC DNA]</scope>
    <source>
        <strain evidence="1 2">KCTC 13429</strain>
    </source>
</reference>
<gene>
    <name evidence="1" type="ORF">BSI_36840</name>
</gene>
<accession>A0A9W5LFG5</accession>
<comment type="caution">
    <text evidence="1">The sequence shown here is derived from an EMBL/GenBank/DDBJ whole genome shotgun (WGS) entry which is preliminary data.</text>
</comment>
<proteinExistence type="predicted"/>
<dbReference type="EMBL" id="AMXN01000008">
    <property type="protein sequence ID" value="ELS59730.1"/>
    <property type="molecule type" value="Genomic_DNA"/>
</dbReference>
<evidence type="ECO:0000313" key="1">
    <source>
        <dbReference type="EMBL" id="ELS59730.1"/>
    </source>
</evidence>
<evidence type="ECO:0000313" key="2">
    <source>
        <dbReference type="Proteomes" id="UP000011182"/>
    </source>
</evidence>
<dbReference type="Proteomes" id="UP000011182">
    <property type="component" value="Unassembled WGS sequence"/>
</dbReference>
<name>A0A9W5LFG5_9BACI</name>
<sequence length="40" mass="4546">MTQPGFFSRVFSSTYIHAADGKNKIKMKINLAKRNDFGLL</sequence>
<protein>
    <submittedName>
        <fullName evidence="1">Uncharacterized protein</fullName>
    </submittedName>
</protein>
<keyword evidence="2" id="KW-1185">Reference proteome</keyword>
<organism evidence="1 2">
    <name type="scientific">Bacillus inaquosorum KCTC 13429</name>
    <dbReference type="NCBI Taxonomy" id="1236548"/>
    <lineage>
        <taxon>Bacteria</taxon>
        <taxon>Bacillati</taxon>
        <taxon>Bacillota</taxon>
        <taxon>Bacilli</taxon>
        <taxon>Bacillales</taxon>
        <taxon>Bacillaceae</taxon>
        <taxon>Bacillus</taxon>
    </lineage>
</organism>
<dbReference type="AlphaFoldDB" id="A0A9W5LFG5"/>